<dbReference type="AlphaFoldDB" id="A0A6C0EJR9"/>
<proteinExistence type="predicted"/>
<sequence length="189" mass="22007">MVKTYKNFLLIDREDVIPTAVTMAKNMGTAFNDDKRVWHVRRPGDKVIMIYREPLQNDARIQEYTTPESVNFRLVNCIGYIQLYCNGTNVKVGKYQFTNGVDQLTYWKMLKDYLSETIRISDTSPSRTTFTLFWERKLMNANLQRVAEQAGLLSDRNSMTYVFQESDVNSFWNAWGGGNRNANPWGWSS</sequence>
<accession>A0A6C0EJR9</accession>
<organism evidence="1">
    <name type="scientific">viral metagenome</name>
    <dbReference type="NCBI Taxonomy" id="1070528"/>
    <lineage>
        <taxon>unclassified sequences</taxon>
        <taxon>metagenomes</taxon>
        <taxon>organismal metagenomes</taxon>
    </lineage>
</organism>
<dbReference type="EMBL" id="MN738877">
    <property type="protein sequence ID" value="QHT29424.1"/>
    <property type="molecule type" value="Genomic_DNA"/>
</dbReference>
<protein>
    <submittedName>
        <fullName evidence="1">Uncharacterized protein</fullName>
    </submittedName>
</protein>
<reference evidence="1" key="1">
    <citation type="journal article" date="2020" name="Nature">
        <title>Giant virus diversity and host interactions through global metagenomics.</title>
        <authorList>
            <person name="Schulz F."/>
            <person name="Roux S."/>
            <person name="Paez-Espino D."/>
            <person name="Jungbluth S."/>
            <person name="Walsh D.A."/>
            <person name="Denef V.J."/>
            <person name="McMahon K.D."/>
            <person name="Konstantinidis K.T."/>
            <person name="Eloe-Fadrosh E.A."/>
            <person name="Kyrpides N.C."/>
            <person name="Woyke T."/>
        </authorList>
    </citation>
    <scope>NUCLEOTIDE SEQUENCE</scope>
    <source>
        <strain evidence="1">GVMAG-M-3300005589-24</strain>
    </source>
</reference>
<name>A0A6C0EJR9_9ZZZZ</name>
<evidence type="ECO:0000313" key="1">
    <source>
        <dbReference type="EMBL" id="QHT29424.1"/>
    </source>
</evidence>